<organism evidence="1 2">
    <name type="scientific">Amanita muscaria (strain Koide BX008)</name>
    <dbReference type="NCBI Taxonomy" id="946122"/>
    <lineage>
        <taxon>Eukaryota</taxon>
        <taxon>Fungi</taxon>
        <taxon>Dikarya</taxon>
        <taxon>Basidiomycota</taxon>
        <taxon>Agaricomycotina</taxon>
        <taxon>Agaricomycetes</taxon>
        <taxon>Agaricomycetidae</taxon>
        <taxon>Agaricales</taxon>
        <taxon>Pluteineae</taxon>
        <taxon>Amanitaceae</taxon>
        <taxon>Amanita</taxon>
    </lineage>
</organism>
<evidence type="ECO:0000313" key="2">
    <source>
        <dbReference type="Proteomes" id="UP000054549"/>
    </source>
</evidence>
<reference evidence="1 2" key="1">
    <citation type="submission" date="2014-04" db="EMBL/GenBank/DDBJ databases">
        <title>Evolutionary Origins and Diversification of the Mycorrhizal Mutualists.</title>
        <authorList>
            <consortium name="DOE Joint Genome Institute"/>
            <consortium name="Mycorrhizal Genomics Consortium"/>
            <person name="Kohler A."/>
            <person name="Kuo A."/>
            <person name="Nagy L.G."/>
            <person name="Floudas D."/>
            <person name="Copeland A."/>
            <person name="Barry K.W."/>
            <person name="Cichocki N."/>
            <person name="Veneault-Fourrey C."/>
            <person name="LaButti K."/>
            <person name="Lindquist E.A."/>
            <person name="Lipzen A."/>
            <person name="Lundell T."/>
            <person name="Morin E."/>
            <person name="Murat C."/>
            <person name="Riley R."/>
            <person name="Ohm R."/>
            <person name="Sun H."/>
            <person name="Tunlid A."/>
            <person name="Henrissat B."/>
            <person name="Grigoriev I.V."/>
            <person name="Hibbett D.S."/>
            <person name="Martin F."/>
        </authorList>
    </citation>
    <scope>NUCLEOTIDE SEQUENCE [LARGE SCALE GENOMIC DNA]</scope>
    <source>
        <strain evidence="1 2">Koide BX008</strain>
    </source>
</reference>
<dbReference type="InParanoid" id="A0A0C2X0N3"/>
<dbReference type="EMBL" id="KN818267">
    <property type="protein sequence ID" value="KIL62691.1"/>
    <property type="molecule type" value="Genomic_DNA"/>
</dbReference>
<protein>
    <submittedName>
        <fullName evidence="1">Uncharacterized protein</fullName>
    </submittedName>
</protein>
<proteinExistence type="predicted"/>
<gene>
    <name evidence="1" type="ORF">M378DRAFT_746981</name>
</gene>
<dbReference type="Proteomes" id="UP000054549">
    <property type="component" value="Unassembled WGS sequence"/>
</dbReference>
<dbReference type="AlphaFoldDB" id="A0A0C2X0N3"/>
<sequence length="118" mass="13206">MSIVIFADSCPSIPFVCSSQSNLPVCVPFSPLAAFFRSSIFLPKHPKIFPLLRTPLLYRLVPCPSLVCIKATEVTGMQLNLTFQRLSTAWVRDFSNTYHAQTGRSRLEASAYKLNSHL</sequence>
<evidence type="ECO:0000313" key="1">
    <source>
        <dbReference type="EMBL" id="KIL62691.1"/>
    </source>
</evidence>
<keyword evidence="2" id="KW-1185">Reference proteome</keyword>
<name>A0A0C2X0N3_AMAMK</name>
<dbReference type="HOGENOM" id="CLU_2072552_0_0_1"/>
<accession>A0A0C2X0N3</accession>